<organism evidence="1 2">
    <name type="scientific">Diphasiastrum complanatum</name>
    <name type="common">Issler's clubmoss</name>
    <name type="synonym">Lycopodium complanatum</name>
    <dbReference type="NCBI Taxonomy" id="34168"/>
    <lineage>
        <taxon>Eukaryota</taxon>
        <taxon>Viridiplantae</taxon>
        <taxon>Streptophyta</taxon>
        <taxon>Embryophyta</taxon>
        <taxon>Tracheophyta</taxon>
        <taxon>Lycopodiopsida</taxon>
        <taxon>Lycopodiales</taxon>
        <taxon>Lycopodiaceae</taxon>
        <taxon>Lycopodioideae</taxon>
        <taxon>Diphasiastrum</taxon>
    </lineage>
</organism>
<protein>
    <submittedName>
        <fullName evidence="1">Uncharacterized protein</fullName>
    </submittedName>
</protein>
<comment type="caution">
    <text evidence="1">The sequence shown here is derived from an EMBL/GenBank/DDBJ whole genome shotgun (WGS) entry which is preliminary data.</text>
</comment>
<keyword evidence="2" id="KW-1185">Reference proteome</keyword>
<dbReference type="EMBL" id="CM055111">
    <property type="protein sequence ID" value="KAJ7519008.1"/>
    <property type="molecule type" value="Genomic_DNA"/>
</dbReference>
<reference evidence="2" key="1">
    <citation type="journal article" date="2024" name="Proc. Natl. Acad. Sci. U.S.A.">
        <title>Extraordinary preservation of gene collinearity over three hundred million years revealed in homosporous lycophytes.</title>
        <authorList>
            <person name="Li C."/>
            <person name="Wickell D."/>
            <person name="Kuo L.Y."/>
            <person name="Chen X."/>
            <person name="Nie B."/>
            <person name="Liao X."/>
            <person name="Peng D."/>
            <person name="Ji J."/>
            <person name="Jenkins J."/>
            <person name="Williams M."/>
            <person name="Shu S."/>
            <person name="Plott C."/>
            <person name="Barry K."/>
            <person name="Rajasekar S."/>
            <person name="Grimwood J."/>
            <person name="Han X."/>
            <person name="Sun S."/>
            <person name="Hou Z."/>
            <person name="He W."/>
            <person name="Dai G."/>
            <person name="Sun C."/>
            <person name="Schmutz J."/>
            <person name="Leebens-Mack J.H."/>
            <person name="Li F.W."/>
            <person name="Wang L."/>
        </authorList>
    </citation>
    <scope>NUCLEOTIDE SEQUENCE [LARGE SCALE GENOMIC DNA]</scope>
    <source>
        <strain evidence="2">cv. PW_Plant_1</strain>
    </source>
</reference>
<gene>
    <name evidence="1" type="ORF">O6H91_20G018900</name>
</gene>
<proteinExistence type="predicted"/>
<sequence>MEDSAAASARSLKMACNSSGSGCDSLIAQAVDACPFLRNIGEPTLFSFSDFPRYSPPSQIQGVRGPIFEDGPDFEAAFRLFHGRNGIIPLSERSAARFISTPSFQTTSEIPRADIHPLAASAATISLSAFGAGGAFNFDAFMAKKNAAGKKQPPKKKPDCDKNSKAKTNANGQGHEASGIDWLETGNCPIAKSYRAVSGVLPLVAKLLQPPPGMKFRCPPAIVAARAAIAKTALAKSLRPQPLPSKVLAIGLLGMAVNVPLGVWREHTEKFSLAWFVVVHASVPFIGMLRKAVHMPKYAMAFTIASAILGQVIGSRAERVRVAGINNVTAMANIHKVLEHVDGSDSPEMLPVSVKGIYPVGLKKGEPDVRVDACSSQFRNEVWIKPETNTSSSLVEAC</sequence>
<accession>A0ACC2AN53</accession>
<name>A0ACC2AN53_DIPCM</name>
<evidence type="ECO:0000313" key="1">
    <source>
        <dbReference type="EMBL" id="KAJ7519008.1"/>
    </source>
</evidence>
<evidence type="ECO:0000313" key="2">
    <source>
        <dbReference type="Proteomes" id="UP001162992"/>
    </source>
</evidence>
<dbReference type="Proteomes" id="UP001162992">
    <property type="component" value="Chromosome 20"/>
</dbReference>